<reference evidence="2" key="1">
    <citation type="submission" date="2020-10" db="EMBL/GenBank/DDBJ databases">
        <authorList>
            <person name="Gilroy R."/>
        </authorList>
    </citation>
    <scope>NUCLEOTIDE SEQUENCE</scope>
    <source>
        <strain evidence="2">CHK188-20938</strain>
    </source>
</reference>
<evidence type="ECO:0000259" key="1">
    <source>
        <dbReference type="PROSITE" id="PS50943"/>
    </source>
</evidence>
<dbReference type="Pfam" id="PF01381">
    <property type="entry name" value="HTH_3"/>
    <property type="match status" value="1"/>
</dbReference>
<dbReference type="PROSITE" id="PS50943">
    <property type="entry name" value="HTH_CROC1"/>
    <property type="match status" value="1"/>
</dbReference>
<dbReference type="EMBL" id="DVOO01000015">
    <property type="protein sequence ID" value="HIV25288.1"/>
    <property type="molecule type" value="Genomic_DNA"/>
</dbReference>
<gene>
    <name evidence="2" type="ORF">IAB71_05810</name>
</gene>
<dbReference type="CDD" id="cd00093">
    <property type="entry name" value="HTH_XRE"/>
    <property type="match status" value="1"/>
</dbReference>
<dbReference type="GO" id="GO:0003677">
    <property type="term" value="F:DNA binding"/>
    <property type="evidence" value="ECO:0007669"/>
    <property type="project" value="InterPro"/>
</dbReference>
<feature type="domain" description="HTH cro/C1-type" evidence="1">
    <location>
        <begin position="11"/>
        <end position="65"/>
    </location>
</feature>
<dbReference type="SUPFAM" id="SSF47413">
    <property type="entry name" value="lambda repressor-like DNA-binding domains"/>
    <property type="match status" value="1"/>
</dbReference>
<organism evidence="2 3">
    <name type="scientific">Candidatus Scatomonas pullistercoris</name>
    <dbReference type="NCBI Taxonomy" id="2840920"/>
    <lineage>
        <taxon>Bacteria</taxon>
        <taxon>Bacillati</taxon>
        <taxon>Bacillota</taxon>
        <taxon>Clostridia</taxon>
        <taxon>Lachnospirales</taxon>
        <taxon>Lachnospiraceae</taxon>
        <taxon>Lachnospiraceae incertae sedis</taxon>
        <taxon>Candidatus Scatomonas</taxon>
    </lineage>
</organism>
<dbReference type="Gene3D" id="1.10.260.40">
    <property type="entry name" value="lambda repressor-like DNA-binding domains"/>
    <property type="match status" value="1"/>
</dbReference>
<name>A0A9D1TAN7_9FIRM</name>
<protein>
    <submittedName>
        <fullName evidence="2">Helix-turn-helix transcriptional regulator</fullName>
    </submittedName>
</protein>
<proteinExistence type="predicted"/>
<reference evidence="2" key="2">
    <citation type="journal article" date="2021" name="PeerJ">
        <title>Extensive microbial diversity within the chicken gut microbiome revealed by metagenomics and culture.</title>
        <authorList>
            <person name="Gilroy R."/>
            <person name="Ravi A."/>
            <person name="Getino M."/>
            <person name="Pursley I."/>
            <person name="Horton D.L."/>
            <person name="Alikhan N.F."/>
            <person name="Baker D."/>
            <person name="Gharbi K."/>
            <person name="Hall N."/>
            <person name="Watson M."/>
            <person name="Adriaenssens E.M."/>
            <person name="Foster-Nyarko E."/>
            <person name="Jarju S."/>
            <person name="Secka A."/>
            <person name="Antonio M."/>
            <person name="Oren A."/>
            <person name="Chaudhuri R.R."/>
            <person name="La Ragione R."/>
            <person name="Hildebrand F."/>
            <person name="Pallen M.J."/>
        </authorList>
    </citation>
    <scope>NUCLEOTIDE SEQUENCE</scope>
    <source>
        <strain evidence="2">CHK188-20938</strain>
    </source>
</reference>
<evidence type="ECO:0000313" key="2">
    <source>
        <dbReference type="EMBL" id="HIV25288.1"/>
    </source>
</evidence>
<sequence length="107" mass="12342">MRVEEYVATRVKELCVKYKVTKYRLSQLTGMSQTALGNIMNMKSMPTVLTLEKICDAFGITMAQFFAGEGKQPDLTQEQKEIVETWDMLGAEERRILLQFVRSLKKE</sequence>
<evidence type="ECO:0000313" key="3">
    <source>
        <dbReference type="Proteomes" id="UP000824169"/>
    </source>
</evidence>
<dbReference type="InterPro" id="IPR001387">
    <property type="entry name" value="Cro/C1-type_HTH"/>
</dbReference>
<comment type="caution">
    <text evidence="2">The sequence shown here is derived from an EMBL/GenBank/DDBJ whole genome shotgun (WGS) entry which is preliminary data.</text>
</comment>
<dbReference type="AlphaFoldDB" id="A0A9D1TAN7"/>
<accession>A0A9D1TAN7</accession>
<dbReference type="SMART" id="SM00530">
    <property type="entry name" value="HTH_XRE"/>
    <property type="match status" value="1"/>
</dbReference>
<dbReference type="Proteomes" id="UP000824169">
    <property type="component" value="Unassembled WGS sequence"/>
</dbReference>
<dbReference type="InterPro" id="IPR010982">
    <property type="entry name" value="Lambda_DNA-bd_dom_sf"/>
</dbReference>